<evidence type="ECO:0000313" key="1">
    <source>
        <dbReference type="EMBL" id="DAE09671.1"/>
    </source>
</evidence>
<organism evidence="1">
    <name type="scientific">Myoviridae sp. ctjhW4</name>
    <dbReference type="NCBI Taxonomy" id="2825162"/>
    <lineage>
        <taxon>Viruses</taxon>
        <taxon>Duplodnaviria</taxon>
        <taxon>Heunggongvirae</taxon>
        <taxon>Uroviricota</taxon>
        <taxon>Caudoviricetes</taxon>
    </lineage>
</organism>
<dbReference type="EMBL" id="BK015491">
    <property type="protein sequence ID" value="DAE09671.1"/>
    <property type="molecule type" value="Genomic_DNA"/>
</dbReference>
<reference evidence="1" key="1">
    <citation type="journal article" date="2021" name="Proc. Natl. Acad. Sci. U.S.A.">
        <title>A Catalog of Tens of Thousands of Viruses from Human Metagenomes Reveals Hidden Associations with Chronic Diseases.</title>
        <authorList>
            <person name="Tisza M.J."/>
            <person name="Buck C.B."/>
        </authorList>
    </citation>
    <scope>NUCLEOTIDE SEQUENCE</scope>
    <source>
        <strain evidence="1">CtjhW4</strain>
    </source>
</reference>
<sequence length="54" mass="6001">MAAYNKSLTLSNNYFIRCIDMKATSNSKYCIFAGGTDSSYDQIRDVYGIDSSLS</sequence>
<name>A0A8S5PR89_9CAUD</name>
<accession>A0A8S5PR89</accession>
<protein>
    <submittedName>
        <fullName evidence="1">Uncharacterized protein</fullName>
    </submittedName>
</protein>
<proteinExistence type="predicted"/>